<accession>A0A4C1THG1</accession>
<dbReference type="PANTHER" id="PTHR46384:SF1">
    <property type="entry name" value="MOTILE SPERM DOMAIN-CONTAINING PROTEIN 2"/>
    <property type="match status" value="1"/>
</dbReference>
<dbReference type="InterPro" id="IPR013783">
    <property type="entry name" value="Ig-like_fold"/>
</dbReference>
<dbReference type="SUPFAM" id="SSF52087">
    <property type="entry name" value="CRAL/TRIO domain"/>
    <property type="match status" value="1"/>
</dbReference>
<protein>
    <submittedName>
        <fullName evidence="4">Motile sperm domain-containing protein 2</fullName>
    </submittedName>
</protein>
<dbReference type="Proteomes" id="UP000299102">
    <property type="component" value="Unassembled WGS sequence"/>
</dbReference>
<name>A0A4C1THG1_EUMVA</name>
<reference evidence="4 5" key="1">
    <citation type="journal article" date="2019" name="Commun. Biol.">
        <title>The bagworm genome reveals a unique fibroin gene that provides high tensile strength.</title>
        <authorList>
            <person name="Kono N."/>
            <person name="Nakamura H."/>
            <person name="Ohtoshi R."/>
            <person name="Tomita M."/>
            <person name="Numata K."/>
            <person name="Arakawa K."/>
        </authorList>
    </citation>
    <scope>NUCLEOTIDE SEQUENCE [LARGE SCALE GENOMIC DNA]</scope>
</reference>
<proteinExistence type="predicted"/>
<dbReference type="AlphaFoldDB" id="A0A4C1THG1"/>
<dbReference type="InterPro" id="IPR036865">
    <property type="entry name" value="CRAL-TRIO_dom_sf"/>
</dbReference>
<dbReference type="SMART" id="SM00516">
    <property type="entry name" value="SEC14"/>
    <property type="match status" value="1"/>
</dbReference>
<dbReference type="CDD" id="cd00170">
    <property type="entry name" value="SEC14"/>
    <property type="match status" value="1"/>
</dbReference>
<feature type="domain" description="CRAL-TRIO" evidence="2">
    <location>
        <begin position="75"/>
        <end position="231"/>
    </location>
</feature>
<dbReference type="InterPro" id="IPR000535">
    <property type="entry name" value="MSP_dom"/>
</dbReference>
<keyword evidence="5" id="KW-1185">Reference proteome</keyword>
<dbReference type="InterPro" id="IPR053012">
    <property type="entry name" value="ER-organelle_contact"/>
</dbReference>
<evidence type="ECO:0000256" key="1">
    <source>
        <dbReference type="SAM" id="Phobius"/>
    </source>
</evidence>
<evidence type="ECO:0000313" key="5">
    <source>
        <dbReference type="Proteomes" id="UP000299102"/>
    </source>
</evidence>
<feature type="transmembrane region" description="Helical" evidence="1">
    <location>
        <begin position="425"/>
        <end position="445"/>
    </location>
</feature>
<dbReference type="OrthoDB" id="75724at2759"/>
<dbReference type="Pfam" id="PF00635">
    <property type="entry name" value="Motile_Sperm"/>
    <property type="match status" value="1"/>
</dbReference>
<keyword evidence="1" id="KW-0812">Transmembrane</keyword>
<evidence type="ECO:0000313" key="4">
    <source>
        <dbReference type="EMBL" id="GBP13565.1"/>
    </source>
</evidence>
<dbReference type="EMBL" id="BGZK01000058">
    <property type="protein sequence ID" value="GBP13565.1"/>
    <property type="molecule type" value="Genomic_DNA"/>
</dbReference>
<organism evidence="4 5">
    <name type="scientific">Eumeta variegata</name>
    <name type="common">Bagworm moth</name>
    <name type="synonym">Eumeta japonica</name>
    <dbReference type="NCBI Taxonomy" id="151549"/>
    <lineage>
        <taxon>Eukaryota</taxon>
        <taxon>Metazoa</taxon>
        <taxon>Ecdysozoa</taxon>
        <taxon>Arthropoda</taxon>
        <taxon>Hexapoda</taxon>
        <taxon>Insecta</taxon>
        <taxon>Pterygota</taxon>
        <taxon>Neoptera</taxon>
        <taxon>Endopterygota</taxon>
        <taxon>Lepidoptera</taxon>
        <taxon>Glossata</taxon>
        <taxon>Ditrysia</taxon>
        <taxon>Tineoidea</taxon>
        <taxon>Psychidae</taxon>
        <taxon>Oiketicinae</taxon>
        <taxon>Eumeta</taxon>
    </lineage>
</organism>
<evidence type="ECO:0000259" key="3">
    <source>
        <dbReference type="PROSITE" id="PS50202"/>
    </source>
</evidence>
<dbReference type="PROSITE" id="PS50202">
    <property type="entry name" value="MSP"/>
    <property type="match status" value="1"/>
</dbReference>
<dbReference type="InterPro" id="IPR008962">
    <property type="entry name" value="PapD-like_sf"/>
</dbReference>
<feature type="domain" description="MSP" evidence="3">
    <location>
        <begin position="263"/>
        <end position="381"/>
    </location>
</feature>
<dbReference type="GO" id="GO:0012505">
    <property type="term" value="C:endomembrane system"/>
    <property type="evidence" value="ECO:0007669"/>
    <property type="project" value="TreeGrafter"/>
</dbReference>
<keyword evidence="1" id="KW-1133">Transmembrane helix</keyword>
<evidence type="ECO:0000259" key="2">
    <source>
        <dbReference type="PROSITE" id="PS50191"/>
    </source>
</evidence>
<dbReference type="SUPFAM" id="SSF49354">
    <property type="entry name" value="PapD-like"/>
    <property type="match status" value="1"/>
</dbReference>
<dbReference type="Pfam" id="PF00650">
    <property type="entry name" value="CRAL_TRIO"/>
    <property type="match status" value="1"/>
</dbReference>
<dbReference type="GO" id="GO:0140284">
    <property type="term" value="C:endoplasmic reticulum-endosome membrane contact site"/>
    <property type="evidence" value="ECO:0007669"/>
    <property type="project" value="TreeGrafter"/>
</dbReference>
<comment type="caution">
    <text evidence="4">The sequence shown here is derived from an EMBL/GenBank/DDBJ whole genome shotgun (WGS) entry which is preliminary data.</text>
</comment>
<gene>
    <name evidence="4" type="primary">MOSPD2</name>
    <name evidence="4" type="ORF">EVAR_6910_1</name>
</gene>
<keyword evidence="1" id="KW-0472">Membrane</keyword>
<dbReference type="PROSITE" id="PS50191">
    <property type="entry name" value="CRAL_TRIO"/>
    <property type="match status" value="1"/>
</dbReference>
<sequence>MGTEEVRKLFEARLKGGIPDPPGEFHPSDLERVREERYIKRALIHQENDPKMAADMLWDICIWRKTVGANEINETNVNLDYIKEGGFFPHGRDVDGSLLLVFKSKTHVKGQKDMEELKRCIIYWFDRVERQEDSKPITLFFDMEGCGLSNMDMEFIKYLITLMKLYYPNFLHYIVIYQMPWVLSAAFKVVKSLLPAKAVSKMKFLNKDTLKEIVSPEQALVCWGGKDDYVFEFIPENKTEHVNTPKKVTFAEQNDNQHSLGEFLRLNPNDTIIFKTENDEVSASFTITNMDEGPISFKIRTTSPEKFRVRPSSGILGPGTSQTVNLLVNAGLHVRTMTKDRFLVVAVQVPSTNITPQELAELWQKSSGSKVDEYRLKCHFPEKDFARNGNVHEAEMEKSTPMSKTLNNLQRSYDNLNRQVAMLKYYQFLTLFFALLAVVLGYLIYMEDRAGPFHRFPYPEYPNLDRFNLWKAVLAPAVQDKGDLYIYNNVRFCDSHFEERYRLPSKRLTRTGIPTLNIPSTSQNIFPVMEYQAPNTVEFTFTQPQHTEDNASKCSGKLKS</sequence>
<dbReference type="PANTHER" id="PTHR46384">
    <property type="entry name" value="MOTILE SPERM DOMAIN-CONTAINING PROTEIN 2"/>
    <property type="match status" value="1"/>
</dbReference>
<dbReference type="Gene3D" id="3.40.525.10">
    <property type="entry name" value="CRAL-TRIO lipid binding domain"/>
    <property type="match status" value="1"/>
</dbReference>
<dbReference type="STRING" id="151549.A0A4C1THG1"/>
<dbReference type="Gene3D" id="2.60.40.10">
    <property type="entry name" value="Immunoglobulins"/>
    <property type="match status" value="1"/>
</dbReference>
<dbReference type="InterPro" id="IPR001251">
    <property type="entry name" value="CRAL-TRIO_dom"/>
</dbReference>